<feature type="signal peptide" evidence="9">
    <location>
        <begin position="1"/>
        <end position="22"/>
    </location>
</feature>
<evidence type="ECO:0000256" key="1">
    <source>
        <dbReference type="ARBA" id="ARBA00004442"/>
    </source>
</evidence>
<dbReference type="AlphaFoldDB" id="A0A5B8LJH2"/>
<dbReference type="GO" id="GO:1990281">
    <property type="term" value="C:efflux pump complex"/>
    <property type="evidence" value="ECO:0007669"/>
    <property type="project" value="TreeGrafter"/>
</dbReference>
<evidence type="ECO:0000313" key="10">
    <source>
        <dbReference type="EMBL" id="QDZ07280.1"/>
    </source>
</evidence>
<dbReference type="Pfam" id="PF02321">
    <property type="entry name" value="OEP"/>
    <property type="match status" value="2"/>
</dbReference>
<comment type="similarity">
    <text evidence="2">Belongs to the outer membrane factor (OMF) (TC 1.B.17) family.</text>
</comment>
<evidence type="ECO:0000256" key="9">
    <source>
        <dbReference type="SAM" id="SignalP"/>
    </source>
</evidence>
<sequence length="502" mass="52529">MRVSVLLAGVAMLGVVAGPAAADTLREALVKAYNSNPGLAAARADVRATDENVPIAKSAGRPNVSVNGAYTENALNSSNSLASPDRLLQGNTQLTVPLYRGGRVANSVKGAEIRSDAARDQLRGSESDLFVGTVGAYMDVIRDEAIVGLNKENVKVLEVNLQAAKDRFQVGDLTRTDVAQSEARLAIARSQLETAMARLISSKESYIRFVGTPPGVLEDPPALPNLPASPDAAVDMALKNNPNLLAAVRAGDASKYDVSAARAGRLPTVSGVIGGNYSNYLGSLGATTGPKPGQTGSAGTVGLQFTLPLFQGGLPAAQLRQAQERRAQALETVTDTERAVIAQTRSAYAIWKSSLEVIASAQRAVEANKLSLEGVRAENSVGNRTILDILNAEQELLNSQVTLVTAQRDAYVAGFALLAAMGQAEARDLGLEGGALYDPLTNYNKVKGSWSDFGGKPEYKPTGTSTRSTPAQDSSQGRPLDPQLNAPVDTAPDTPANVPKTN</sequence>
<evidence type="ECO:0000256" key="2">
    <source>
        <dbReference type="ARBA" id="ARBA00007613"/>
    </source>
</evidence>
<feature type="chain" id="PRO_5022856881" evidence="9">
    <location>
        <begin position="23"/>
        <end position="502"/>
    </location>
</feature>
<dbReference type="KEGG" id="spai:FPZ24_07150"/>
<keyword evidence="3" id="KW-0813">Transport</keyword>
<dbReference type="Gene3D" id="1.20.1600.10">
    <property type="entry name" value="Outer membrane efflux proteins (OEP)"/>
    <property type="match status" value="1"/>
</dbReference>
<evidence type="ECO:0000256" key="4">
    <source>
        <dbReference type="ARBA" id="ARBA00022452"/>
    </source>
</evidence>
<evidence type="ECO:0000256" key="6">
    <source>
        <dbReference type="ARBA" id="ARBA00023136"/>
    </source>
</evidence>
<dbReference type="GO" id="GO:0015562">
    <property type="term" value="F:efflux transmembrane transporter activity"/>
    <property type="evidence" value="ECO:0007669"/>
    <property type="project" value="InterPro"/>
</dbReference>
<feature type="region of interest" description="Disordered" evidence="8">
    <location>
        <begin position="451"/>
        <end position="502"/>
    </location>
</feature>
<dbReference type="SUPFAM" id="SSF56954">
    <property type="entry name" value="Outer membrane efflux proteins (OEP)"/>
    <property type="match status" value="1"/>
</dbReference>
<evidence type="ECO:0000256" key="3">
    <source>
        <dbReference type="ARBA" id="ARBA00022448"/>
    </source>
</evidence>
<gene>
    <name evidence="10" type="ORF">FPZ24_07150</name>
</gene>
<protein>
    <submittedName>
        <fullName evidence="10">TolC family outer membrane protein</fullName>
    </submittedName>
</protein>
<evidence type="ECO:0000256" key="8">
    <source>
        <dbReference type="SAM" id="MobiDB-lite"/>
    </source>
</evidence>
<name>A0A5B8LJH2_9SPHN</name>
<dbReference type="OrthoDB" id="9789368at2"/>
<dbReference type="GO" id="GO:0015288">
    <property type="term" value="F:porin activity"/>
    <property type="evidence" value="ECO:0007669"/>
    <property type="project" value="TreeGrafter"/>
</dbReference>
<evidence type="ECO:0000313" key="11">
    <source>
        <dbReference type="Proteomes" id="UP000315673"/>
    </source>
</evidence>
<proteinExistence type="inferred from homology"/>
<dbReference type="NCBIfam" id="TIGR01844">
    <property type="entry name" value="type_I_sec_TolC"/>
    <property type="match status" value="1"/>
</dbReference>
<feature type="compositionally biased region" description="Polar residues" evidence="8">
    <location>
        <begin position="462"/>
        <end position="477"/>
    </location>
</feature>
<dbReference type="PANTHER" id="PTHR30026">
    <property type="entry name" value="OUTER MEMBRANE PROTEIN TOLC"/>
    <property type="match status" value="1"/>
</dbReference>
<keyword evidence="6" id="KW-0472">Membrane</keyword>
<dbReference type="InterPro" id="IPR051906">
    <property type="entry name" value="TolC-like"/>
</dbReference>
<dbReference type="InterPro" id="IPR003423">
    <property type="entry name" value="OMP_efflux"/>
</dbReference>
<keyword evidence="4" id="KW-1134">Transmembrane beta strand</keyword>
<organism evidence="10 11">
    <name type="scientific">Sphingomonas panacisoli</name>
    <dbReference type="NCBI Taxonomy" id="1813879"/>
    <lineage>
        <taxon>Bacteria</taxon>
        <taxon>Pseudomonadati</taxon>
        <taxon>Pseudomonadota</taxon>
        <taxon>Alphaproteobacteria</taxon>
        <taxon>Sphingomonadales</taxon>
        <taxon>Sphingomonadaceae</taxon>
        <taxon>Sphingomonas</taxon>
    </lineage>
</organism>
<reference evidence="10 11" key="1">
    <citation type="submission" date="2019-07" db="EMBL/GenBank/DDBJ databases">
        <title>Full genome sequence of Sphingomonas sp. 4R-6-7(HKS19).</title>
        <authorList>
            <person name="Im W.-T."/>
        </authorList>
    </citation>
    <scope>NUCLEOTIDE SEQUENCE [LARGE SCALE GENOMIC DNA]</scope>
    <source>
        <strain evidence="10 11">HKS19</strain>
    </source>
</reference>
<dbReference type="GO" id="GO:0009279">
    <property type="term" value="C:cell outer membrane"/>
    <property type="evidence" value="ECO:0007669"/>
    <property type="project" value="UniProtKB-SubCell"/>
</dbReference>
<dbReference type="PANTHER" id="PTHR30026:SF22">
    <property type="entry name" value="OUTER MEMBRANE EFFLUX PROTEIN"/>
    <property type="match status" value="1"/>
</dbReference>
<accession>A0A5B8LJH2</accession>
<dbReference type="Proteomes" id="UP000315673">
    <property type="component" value="Chromosome"/>
</dbReference>
<dbReference type="EMBL" id="CP042306">
    <property type="protein sequence ID" value="QDZ07280.1"/>
    <property type="molecule type" value="Genomic_DNA"/>
</dbReference>
<dbReference type="RefSeq" id="WP_146570557.1">
    <property type="nucleotide sequence ID" value="NZ_CP042306.1"/>
</dbReference>
<evidence type="ECO:0000256" key="5">
    <source>
        <dbReference type="ARBA" id="ARBA00022692"/>
    </source>
</evidence>
<comment type="subcellular location">
    <subcellularLocation>
        <location evidence="1">Cell outer membrane</location>
    </subcellularLocation>
</comment>
<keyword evidence="9" id="KW-0732">Signal</keyword>
<evidence type="ECO:0000256" key="7">
    <source>
        <dbReference type="ARBA" id="ARBA00023237"/>
    </source>
</evidence>
<keyword evidence="7" id="KW-0998">Cell outer membrane</keyword>
<keyword evidence="5" id="KW-0812">Transmembrane</keyword>
<dbReference type="InterPro" id="IPR010130">
    <property type="entry name" value="T1SS_OMP_TolC"/>
</dbReference>
<keyword evidence="11" id="KW-1185">Reference proteome</keyword>